<organism evidence="1 2">
    <name type="scientific">Streptodolium elevatio</name>
    <dbReference type="NCBI Taxonomy" id="3157996"/>
    <lineage>
        <taxon>Bacteria</taxon>
        <taxon>Bacillati</taxon>
        <taxon>Actinomycetota</taxon>
        <taxon>Actinomycetes</taxon>
        <taxon>Kitasatosporales</taxon>
        <taxon>Streptomycetaceae</taxon>
        <taxon>Streptodolium</taxon>
    </lineage>
</organism>
<sequence>MHEVRLDAGGGHRPRAWHITPPGTCAALCGADIDPVDPHTIGGITDADARAPHCTDCLAAFATAVTAAPA</sequence>
<keyword evidence="2" id="KW-1185">Reference proteome</keyword>
<dbReference type="EMBL" id="JBEZFP010000114">
    <property type="protein sequence ID" value="MEU8138210.1"/>
    <property type="molecule type" value="Genomic_DNA"/>
</dbReference>
<dbReference type="Proteomes" id="UP001551482">
    <property type="component" value="Unassembled WGS sequence"/>
</dbReference>
<proteinExistence type="predicted"/>
<accession>A0ABV3DR35</accession>
<protein>
    <submittedName>
        <fullName evidence="1">Uncharacterized protein</fullName>
    </submittedName>
</protein>
<gene>
    <name evidence="1" type="ORF">AB0C36_32465</name>
</gene>
<dbReference type="RefSeq" id="WP_358361218.1">
    <property type="nucleotide sequence ID" value="NZ_JBEZFP010000114.1"/>
</dbReference>
<evidence type="ECO:0000313" key="1">
    <source>
        <dbReference type="EMBL" id="MEU8138210.1"/>
    </source>
</evidence>
<evidence type="ECO:0000313" key="2">
    <source>
        <dbReference type="Proteomes" id="UP001551482"/>
    </source>
</evidence>
<comment type="caution">
    <text evidence="1">The sequence shown here is derived from an EMBL/GenBank/DDBJ whole genome shotgun (WGS) entry which is preliminary data.</text>
</comment>
<reference evidence="1 2" key="1">
    <citation type="submission" date="2024-06" db="EMBL/GenBank/DDBJ databases">
        <title>The Natural Products Discovery Center: Release of the First 8490 Sequenced Strains for Exploring Actinobacteria Biosynthetic Diversity.</title>
        <authorList>
            <person name="Kalkreuter E."/>
            <person name="Kautsar S.A."/>
            <person name="Yang D."/>
            <person name="Bader C.D."/>
            <person name="Teijaro C.N."/>
            <person name="Fluegel L."/>
            <person name="Davis C.M."/>
            <person name="Simpson J.R."/>
            <person name="Lauterbach L."/>
            <person name="Steele A.D."/>
            <person name="Gui C."/>
            <person name="Meng S."/>
            <person name="Li G."/>
            <person name="Viehrig K."/>
            <person name="Ye F."/>
            <person name="Su P."/>
            <person name="Kiefer A.F."/>
            <person name="Nichols A."/>
            <person name="Cepeda A.J."/>
            <person name="Yan W."/>
            <person name="Fan B."/>
            <person name="Jiang Y."/>
            <person name="Adhikari A."/>
            <person name="Zheng C.-J."/>
            <person name="Schuster L."/>
            <person name="Cowan T.M."/>
            <person name="Smanski M.J."/>
            <person name="Chevrette M.G."/>
            <person name="De Carvalho L.P.S."/>
            <person name="Shen B."/>
        </authorList>
    </citation>
    <scope>NUCLEOTIDE SEQUENCE [LARGE SCALE GENOMIC DNA]</scope>
    <source>
        <strain evidence="1 2">NPDC048946</strain>
    </source>
</reference>
<name>A0ABV3DR35_9ACTN</name>